<evidence type="ECO:0000256" key="2">
    <source>
        <dbReference type="HAMAP-Rule" id="MF_00659"/>
    </source>
</evidence>
<proteinExistence type="inferred from homology"/>
<dbReference type="AlphaFoldDB" id="A0AAW6Q8D3"/>
<keyword evidence="6" id="KW-1185">Reference proteome</keyword>
<dbReference type="RefSeq" id="WP_317476986.1">
    <property type="nucleotide sequence ID" value="NZ_JARQTO010000003.1"/>
</dbReference>
<dbReference type="EMBL" id="JARQTW010000008">
    <property type="protein sequence ID" value="MDG2949854.1"/>
    <property type="molecule type" value="Genomic_DNA"/>
</dbReference>
<reference evidence="4 6" key="1">
    <citation type="submission" date="2023-03" db="EMBL/GenBank/DDBJ databases">
        <title>Classification of Bisgaard taxon 6 and taxon 10 as Exercitatus varius gen. nov., spec. nov.</title>
        <authorList>
            <person name="Christensen H."/>
        </authorList>
    </citation>
    <scope>NUCLEOTIDE SEQUENCE</scope>
    <source>
        <strain evidence="3 6">23350_01</strain>
        <strain evidence="4">86116</strain>
    </source>
</reference>
<sequence length="98" mass="10960">MTQKMINLQDVPQAKLKDLLQFPCPFTFKVVGAHRDDLVDDVIAVTQIHAKGDYSPTQQRSAKGTYNSVSIEILAVNIEQIETLYAELAKIEGVRMVL</sequence>
<evidence type="ECO:0000256" key="1">
    <source>
        <dbReference type="ARBA" id="ARBA00008460"/>
    </source>
</evidence>
<dbReference type="Pfam" id="PF04359">
    <property type="entry name" value="DUF493"/>
    <property type="match status" value="1"/>
</dbReference>
<accession>A0AAW6Q8D3</accession>
<dbReference type="Proteomes" id="UP001214976">
    <property type="component" value="Unassembled WGS sequence"/>
</dbReference>
<gene>
    <name evidence="4" type="primary">ybeD</name>
    <name evidence="4" type="ORF">P7M15_04870</name>
    <name evidence="3" type="ORF">P7M32_02685</name>
</gene>
<evidence type="ECO:0000313" key="3">
    <source>
        <dbReference type="EMBL" id="MDG2945337.1"/>
    </source>
</evidence>
<dbReference type="PANTHER" id="PTHR38036:SF1">
    <property type="entry name" value="UPF0250 PROTEIN YBED"/>
    <property type="match status" value="1"/>
</dbReference>
<evidence type="ECO:0000313" key="4">
    <source>
        <dbReference type="EMBL" id="MDG2949854.1"/>
    </source>
</evidence>
<dbReference type="SUPFAM" id="SSF117991">
    <property type="entry name" value="YbeD/HP0495-like"/>
    <property type="match status" value="1"/>
</dbReference>
<dbReference type="HAMAP" id="MF_00659">
    <property type="entry name" value="UPF0250"/>
    <property type="match status" value="1"/>
</dbReference>
<name>A0AAW6Q8D3_9PAST</name>
<dbReference type="Gene3D" id="3.30.70.260">
    <property type="match status" value="1"/>
</dbReference>
<evidence type="ECO:0000313" key="5">
    <source>
        <dbReference type="Proteomes" id="UP001214976"/>
    </source>
</evidence>
<dbReference type="EMBL" id="JARQTX010000003">
    <property type="protein sequence ID" value="MDG2945337.1"/>
    <property type="molecule type" value="Genomic_DNA"/>
</dbReference>
<dbReference type="InterPro" id="IPR027471">
    <property type="entry name" value="YbeD-like_sf"/>
</dbReference>
<dbReference type="Proteomes" id="UP001216057">
    <property type="component" value="Unassembled WGS sequence"/>
</dbReference>
<dbReference type="GO" id="GO:0005829">
    <property type="term" value="C:cytosol"/>
    <property type="evidence" value="ECO:0007669"/>
    <property type="project" value="TreeGrafter"/>
</dbReference>
<dbReference type="NCBIfam" id="NF003447">
    <property type="entry name" value="PRK04998.1"/>
    <property type="match status" value="1"/>
</dbReference>
<protein>
    <recommendedName>
        <fullName evidence="2">UPF0250 protein P7M15_04870</fullName>
    </recommendedName>
</protein>
<evidence type="ECO:0000313" key="6">
    <source>
        <dbReference type="Proteomes" id="UP001216057"/>
    </source>
</evidence>
<dbReference type="PANTHER" id="PTHR38036">
    <property type="entry name" value="UPF0250 PROTEIN YBED"/>
    <property type="match status" value="1"/>
</dbReference>
<dbReference type="GeneID" id="93226387"/>
<dbReference type="InterPro" id="IPR007454">
    <property type="entry name" value="UPF0250_YbeD-like"/>
</dbReference>
<comment type="caution">
    <text evidence="4">The sequence shown here is derived from an EMBL/GenBank/DDBJ whole genome shotgun (WGS) entry which is preliminary data.</text>
</comment>
<organism evidence="4 5">
    <name type="scientific">Exercitatus varius</name>
    <dbReference type="NCBI Taxonomy" id="67857"/>
    <lineage>
        <taxon>Bacteria</taxon>
        <taxon>Pseudomonadati</taxon>
        <taxon>Pseudomonadota</taxon>
        <taxon>Gammaproteobacteria</taxon>
        <taxon>Pasteurellales</taxon>
        <taxon>Pasteurellaceae</taxon>
        <taxon>Exercitatus</taxon>
    </lineage>
</organism>
<comment type="similarity">
    <text evidence="1 2">Belongs to the UPF0250 family.</text>
</comment>